<evidence type="ECO:0000313" key="10">
    <source>
        <dbReference type="EMBL" id="TFK30512.1"/>
    </source>
</evidence>
<gene>
    <name evidence="9" type="primary">MED5</name>
    <name evidence="10" type="ORF">FA15DRAFT_662476</name>
</gene>
<dbReference type="GO" id="GO:0006357">
    <property type="term" value="P:regulation of transcription by RNA polymerase II"/>
    <property type="evidence" value="ECO:0007669"/>
    <property type="project" value="InterPro"/>
</dbReference>
<comment type="similarity">
    <text evidence="2 9">Belongs to the Mediator complex subunit 5 family.</text>
</comment>
<organism evidence="10 11">
    <name type="scientific">Coprinopsis marcescibilis</name>
    <name type="common">Agaric fungus</name>
    <name type="synonym">Psathyrella marcescibilis</name>
    <dbReference type="NCBI Taxonomy" id="230819"/>
    <lineage>
        <taxon>Eukaryota</taxon>
        <taxon>Fungi</taxon>
        <taxon>Dikarya</taxon>
        <taxon>Basidiomycota</taxon>
        <taxon>Agaricomycotina</taxon>
        <taxon>Agaricomycetes</taxon>
        <taxon>Agaricomycetidae</taxon>
        <taxon>Agaricales</taxon>
        <taxon>Agaricineae</taxon>
        <taxon>Psathyrellaceae</taxon>
        <taxon>Coprinopsis</taxon>
    </lineage>
</organism>
<accession>A0A5C3LCZ3</accession>
<dbReference type="GO" id="GO:0016592">
    <property type="term" value="C:mediator complex"/>
    <property type="evidence" value="ECO:0007669"/>
    <property type="project" value="InterPro"/>
</dbReference>
<evidence type="ECO:0000256" key="7">
    <source>
        <dbReference type="ARBA" id="ARBA00023242"/>
    </source>
</evidence>
<dbReference type="Pfam" id="PF08689">
    <property type="entry name" value="Med5"/>
    <property type="match status" value="1"/>
</dbReference>
<dbReference type="OrthoDB" id="5549158at2759"/>
<reference evidence="10 11" key="1">
    <citation type="journal article" date="2019" name="Nat. Ecol. Evol.">
        <title>Megaphylogeny resolves global patterns of mushroom evolution.</title>
        <authorList>
            <person name="Varga T."/>
            <person name="Krizsan K."/>
            <person name="Foldi C."/>
            <person name="Dima B."/>
            <person name="Sanchez-Garcia M."/>
            <person name="Sanchez-Ramirez S."/>
            <person name="Szollosi G.J."/>
            <person name="Szarkandi J.G."/>
            <person name="Papp V."/>
            <person name="Albert L."/>
            <person name="Andreopoulos W."/>
            <person name="Angelini C."/>
            <person name="Antonin V."/>
            <person name="Barry K.W."/>
            <person name="Bougher N.L."/>
            <person name="Buchanan P."/>
            <person name="Buyck B."/>
            <person name="Bense V."/>
            <person name="Catcheside P."/>
            <person name="Chovatia M."/>
            <person name="Cooper J."/>
            <person name="Damon W."/>
            <person name="Desjardin D."/>
            <person name="Finy P."/>
            <person name="Geml J."/>
            <person name="Haridas S."/>
            <person name="Hughes K."/>
            <person name="Justo A."/>
            <person name="Karasinski D."/>
            <person name="Kautmanova I."/>
            <person name="Kiss B."/>
            <person name="Kocsube S."/>
            <person name="Kotiranta H."/>
            <person name="LaButti K.M."/>
            <person name="Lechner B.E."/>
            <person name="Liimatainen K."/>
            <person name="Lipzen A."/>
            <person name="Lukacs Z."/>
            <person name="Mihaltcheva S."/>
            <person name="Morgado L.N."/>
            <person name="Niskanen T."/>
            <person name="Noordeloos M.E."/>
            <person name="Ohm R.A."/>
            <person name="Ortiz-Santana B."/>
            <person name="Ovrebo C."/>
            <person name="Racz N."/>
            <person name="Riley R."/>
            <person name="Savchenko A."/>
            <person name="Shiryaev A."/>
            <person name="Soop K."/>
            <person name="Spirin V."/>
            <person name="Szebenyi C."/>
            <person name="Tomsovsky M."/>
            <person name="Tulloss R.E."/>
            <person name="Uehling J."/>
            <person name="Grigoriev I.V."/>
            <person name="Vagvolgyi C."/>
            <person name="Papp T."/>
            <person name="Martin F.M."/>
            <person name="Miettinen O."/>
            <person name="Hibbett D.S."/>
            <person name="Nagy L.G."/>
        </authorList>
    </citation>
    <scope>NUCLEOTIDE SEQUENCE [LARGE SCALE GENOMIC DNA]</scope>
    <source>
        <strain evidence="10 11">CBS 121175</strain>
    </source>
</reference>
<dbReference type="Proteomes" id="UP000307440">
    <property type="component" value="Unassembled WGS sequence"/>
</dbReference>
<evidence type="ECO:0000256" key="9">
    <source>
        <dbReference type="RuleBase" id="RU364142"/>
    </source>
</evidence>
<evidence type="ECO:0000256" key="1">
    <source>
        <dbReference type="ARBA" id="ARBA00004123"/>
    </source>
</evidence>
<proteinExistence type="inferred from homology"/>
<evidence type="ECO:0000313" key="11">
    <source>
        <dbReference type="Proteomes" id="UP000307440"/>
    </source>
</evidence>
<evidence type="ECO:0000256" key="4">
    <source>
        <dbReference type="ARBA" id="ARBA00023015"/>
    </source>
</evidence>
<dbReference type="GO" id="GO:0003712">
    <property type="term" value="F:transcription coregulator activity"/>
    <property type="evidence" value="ECO:0007669"/>
    <property type="project" value="InterPro"/>
</dbReference>
<dbReference type="PANTHER" id="PTHR35784:SF1">
    <property type="entry name" value="MEDIATOR OF RNA POLYMERASE II TRANSCRIPTION SUBUNIT 5"/>
    <property type="match status" value="1"/>
</dbReference>
<name>A0A5C3LCZ3_COPMA</name>
<keyword evidence="7 9" id="KW-0539">Nucleus</keyword>
<dbReference type="EMBL" id="ML210146">
    <property type="protein sequence ID" value="TFK30512.1"/>
    <property type="molecule type" value="Genomic_DNA"/>
</dbReference>
<keyword evidence="11" id="KW-1185">Reference proteome</keyword>
<keyword evidence="6 9" id="KW-0804">Transcription</keyword>
<comment type="function">
    <text evidence="9">Component of the Mediator complex, a coactivator involved in the regulated transcription of nearly all RNA polymerase II-dependent genes. Mediator functions as a bridge to convey information from gene-specific regulatory proteins to the basal RNA polymerase II transcription machinery. Mediator is recruited to promoters by direct interactions with regulatory proteins and serves as a scaffold for the assembly of a functional preinitiation complex with RNA polymerase II and the general transcription factors.</text>
</comment>
<sequence length="929" mass="102636">MSRSLSELTRNCFQSGISPKKWLALCKQLVAERSVTEGPDIVATEVSNSVLFLYRSYPGDPILNAYLLQATKDGILPLPIFVSTFLSASRSTDLHSAATLDFLCELALKTHEESGRLPLGSLVSTAESPISLLETVQDALALVQVSHTMSLNQHHHKLSLNSEKLLFHLLSCVTDVSPMTGNQAFLMYTTVSDILRDFQLDSQIRQVLGNFAINLGILIGDDAKIAREAQMMQSLQTSKSTTGGLNSETDVITLGLLWQYLITHRGHEFGAGNTQAVVALLVSAWRWSSWPAHVFYMQAFVSVFTCLASGPNLGYALLWKAFIVGRLPSLLSAFEKVVSADQSASIDWRSCLRKGLRAAFRRQDLIASGDLLISRATGSNEGTSTQSFARKLLEQLLKTNLIDQSLVQELDPLGPAGTATQADSTDRADLTAEFDTRMNHGLEDAEVIAWLDKIWKEPDSHVKFMAAVMKRFSTSSKSLDVEALSRLCKWMYTQPSIMDLVSLHARISDLVFYALLFLEEYDCETVGDPQTAASHIGDIVLFLQYVLTRFQLEDETFTKDNRTLNTEFLRCTDVVLPVESLQAAEASAFHSWLKALFDSNSEGIEDSILRATHPKLLLRISATLFSQAIKAASAHKIDSETLMNGVLYFTKPLLNWTLVGVIKALIDELELAQNPHGITLDILQSLLSSCPPLVRALCSTQVLRYLADNRSVLANRQTFDIATIEDLIRGASNRTGNTQINSAILWSQYPQNQIHAALSMARNNKIVDLDVDRWLKILNPTRLLPLLWPNLARAAGLGDFEVCRRVTTFILTMPRNSKVPPLLPIFMHLFLPSLLDAMDKAQGSAIAELTASIIVSTLTAAFHLEWSMNTVLKDNRLILGARSSAMAKRLAHDLRSRKSGSASSLVLQQLSSNQAFVANFPYFGGELTS</sequence>
<dbReference type="InterPro" id="IPR014801">
    <property type="entry name" value="Mediator_Med5_fun"/>
</dbReference>
<evidence type="ECO:0000256" key="5">
    <source>
        <dbReference type="ARBA" id="ARBA00023159"/>
    </source>
</evidence>
<comment type="subcellular location">
    <subcellularLocation>
        <location evidence="1 9">Nucleus</location>
    </subcellularLocation>
</comment>
<evidence type="ECO:0000256" key="6">
    <source>
        <dbReference type="ARBA" id="ARBA00023163"/>
    </source>
</evidence>
<evidence type="ECO:0000256" key="3">
    <source>
        <dbReference type="ARBA" id="ARBA00020628"/>
    </source>
</evidence>
<keyword evidence="5 9" id="KW-0010">Activator</keyword>
<keyword evidence="4 9" id="KW-0805">Transcription regulation</keyword>
<dbReference type="STRING" id="230819.A0A5C3LCZ3"/>
<evidence type="ECO:0000256" key="2">
    <source>
        <dbReference type="ARBA" id="ARBA00008782"/>
    </source>
</evidence>
<comment type="subunit">
    <text evidence="9">Component of the Mediator complex.</text>
</comment>
<evidence type="ECO:0000256" key="8">
    <source>
        <dbReference type="ARBA" id="ARBA00031256"/>
    </source>
</evidence>
<dbReference type="PANTHER" id="PTHR35784">
    <property type="entry name" value="MEDIATOR OF RNA POLYMERASE II TRANSCRIPTION SUBUNIT 5"/>
    <property type="match status" value="1"/>
</dbReference>
<protein>
    <recommendedName>
        <fullName evidence="3 9">Mediator of RNA polymerase II transcription subunit 5</fullName>
    </recommendedName>
    <alternativeName>
        <fullName evidence="8 9">Mediator complex subunit 5</fullName>
    </alternativeName>
</protein>
<dbReference type="AlphaFoldDB" id="A0A5C3LCZ3"/>